<name>A0A2V0PNE9_9CHLO</name>
<dbReference type="PANTHER" id="PTHR23189">
    <property type="entry name" value="RNA RECOGNITION MOTIF-CONTAINING"/>
    <property type="match status" value="1"/>
</dbReference>
<dbReference type="InterPro" id="IPR000504">
    <property type="entry name" value="RRM_dom"/>
</dbReference>
<evidence type="ECO:0000313" key="5">
    <source>
        <dbReference type="EMBL" id="GBF98645.1"/>
    </source>
</evidence>
<keyword evidence="1 2" id="KW-0694">RNA-binding</keyword>
<feature type="region of interest" description="Disordered" evidence="3">
    <location>
        <begin position="942"/>
        <end position="983"/>
    </location>
</feature>
<feature type="region of interest" description="Disordered" evidence="3">
    <location>
        <begin position="278"/>
        <end position="303"/>
    </location>
</feature>
<dbReference type="CDD" id="cd12531">
    <property type="entry name" value="RRM3_MEI2_like"/>
    <property type="match status" value="1"/>
</dbReference>
<reference evidence="5 6" key="1">
    <citation type="journal article" date="2018" name="Sci. Rep.">
        <title>Raphidocelis subcapitata (=Pseudokirchneriella subcapitata) provides an insight into genome evolution and environmental adaptations in the Sphaeropleales.</title>
        <authorList>
            <person name="Suzuki S."/>
            <person name="Yamaguchi H."/>
            <person name="Nakajima N."/>
            <person name="Kawachi M."/>
        </authorList>
    </citation>
    <scope>NUCLEOTIDE SEQUENCE [LARGE SCALE GENOMIC DNA]</scope>
    <source>
        <strain evidence="5 6">NIES-35</strain>
    </source>
</reference>
<feature type="compositionally biased region" description="Gly residues" evidence="3">
    <location>
        <begin position="408"/>
        <end position="418"/>
    </location>
</feature>
<dbReference type="InParanoid" id="A0A2V0PNE9"/>
<feature type="region of interest" description="Disordered" evidence="3">
    <location>
        <begin position="1121"/>
        <end position="1161"/>
    </location>
</feature>
<feature type="compositionally biased region" description="Gly residues" evidence="3">
    <location>
        <begin position="492"/>
        <end position="507"/>
    </location>
</feature>
<dbReference type="Pfam" id="PF04059">
    <property type="entry name" value="RRM_2"/>
    <property type="match status" value="1"/>
</dbReference>
<comment type="caution">
    <text evidence="5">The sequence shown here is derived from an EMBL/GenBank/DDBJ whole genome shotgun (WGS) entry which is preliminary data.</text>
</comment>
<feature type="region of interest" description="Disordered" evidence="3">
    <location>
        <begin position="63"/>
        <end position="102"/>
    </location>
</feature>
<dbReference type="AlphaFoldDB" id="A0A2V0PNE9"/>
<dbReference type="OrthoDB" id="417481at2759"/>
<dbReference type="InterPro" id="IPR012677">
    <property type="entry name" value="Nucleotide-bd_a/b_plait_sf"/>
</dbReference>
<dbReference type="Proteomes" id="UP000247498">
    <property type="component" value="Unassembled WGS sequence"/>
</dbReference>
<feature type="compositionally biased region" description="Low complexity" evidence="3">
    <location>
        <begin position="641"/>
        <end position="653"/>
    </location>
</feature>
<feature type="region of interest" description="Disordered" evidence="3">
    <location>
        <begin position="388"/>
        <end position="420"/>
    </location>
</feature>
<feature type="region of interest" description="Disordered" evidence="3">
    <location>
        <begin position="463"/>
        <end position="527"/>
    </location>
</feature>
<evidence type="ECO:0000256" key="1">
    <source>
        <dbReference type="ARBA" id="ARBA00022884"/>
    </source>
</evidence>
<dbReference type="Pfam" id="PF00076">
    <property type="entry name" value="RRM_1"/>
    <property type="match status" value="2"/>
</dbReference>
<evidence type="ECO:0000259" key="4">
    <source>
        <dbReference type="PROSITE" id="PS50102"/>
    </source>
</evidence>
<feature type="region of interest" description="Disordered" evidence="3">
    <location>
        <begin position="1"/>
        <end position="21"/>
    </location>
</feature>
<feature type="compositionally biased region" description="Low complexity" evidence="3">
    <location>
        <begin position="508"/>
        <end position="527"/>
    </location>
</feature>
<dbReference type="SMART" id="SM00360">
    <property type="entry name" value="RRM"/>
    <property type="match status" value="2"/>
</dbReference>
<accession>A0A2V0PNE9</accession>
<evidence type="ECO:0000256" key="2">
    <source>
        <dbReference type="PROSITE-ProRule" id="PRU00176"/>
    </source>
</evidence>
<feature type="compositionally biased region" description="Gly residues" evidence="3">
    <location>
        <begin position="285"/>
        <end position="303"/>
    </location>
</feature>
<dbReference type="GO" id="GO:0003723">
    <property type="term" value="F:RNA binding"/>
    <property type="evidence" value="ECO:0007669"/>
    <property type="project" value="UniProtKB-UniRule"/>
</dbReference>
<evidence type="ECO:0000313" key="6">
    <source>
        <dbReference type="Proteomes" id="UP000247498"/>
    </source>
</evidence>
<keyword evidence="6" id="KW-1185">Reference proteome</keyword>
<dbReference type="Gene3D" id="3.30.70.330">
    <property type="match status" value="2"/>
</dbReference>
<feature type="region of interest" description="Disordered" evidence="3">
    <location>
        <begin position="641"/>
        <end position="681"/>
    </location>
</feature>
<feature type="compositionally biased region" description="Low complexity" evidence="3">
    <location>
        <begin position="661"/>
        <end position="670"/>
    </location>
</feature>
<protein>
    <recommendedName>
        <fullName evidence="4">RRM domain-containing protein</fullName>
    </recommendedName>
</protein>
<dbReference type="SUPFAM" id="SSF54928">
    <property type="entry name" value="RNA-binding domain, RBD"/>
    <property type="match status" value="2"/>
</dbReference>
<dbReference type="FunCoup" id="A0A2V0PNE9">
    <property type="interactions" value="295"/>
</dbReference>
<dbReference type="PROSITE" id="PS50102">
    <property type="entry name" value="RRM"/>
    <property type="match status" value="2"/>
</dbReference>
<dbReference type="InterPro" id="IPR035979">
    <property type="entry name" value="RBD_domain_sf"/>
</dbReference>
<dbReference type="InterPro" id="IPR007201">
    <property type="entry name" value="Mei2-like_Rrm_C"/>
</dbReference>
<dbReference type="EMBL" id="BDRX01000131">
    <property type="protein sequence ID" value="GBF98645.1"/>
    <property type="molecule type" value="Genomic_DNA"/>
</dbReference>
<organism evidence="5 6">
    <name type="scientific">Raphidocelis subcapitata</name>
    <dbReference type="NCBI Taxonomy" id="307507"/>
    <lineage>
        <taxon>Eukaryota</taxon>
        <taxon>Viridiplantae</taxon>
        <taxon>Chlorophyta</taxon>
        <taxon>core chlorophytes</taxon>
        <taxon>Chlorophyceae</taxon>
        <taxon>CS clade</taxon>
        <taxon>Sphaeropleales</taxon>
        <taxon>Selenastraceae</taxon>
        <taxon>Raphidocelis</taxon>
    </lineage>
</organism>
<proteinExistence type="predicted"/>
<feature type="compositionally biased region" description="Low complexity" evidence="3">
    <location>
        <begin position="76"/>
        <end position="102"/>
    </location>
</feature>
<feature type="region of interest" description="Disordered" evidence="3">
    <location>
        <begin position="32"/>
        <end position="51"/>
    </location>
</feature>
<feature type="domain" description="RRM" evidence="4">
    <location>
        <begin position="318"/>
        <end position="384"/>
    </location>
</feature>
<feature type="compositionally biased region" description="Polar residues" evidence="3">
    <location>
        <begin position="598"/>
        <end position="608"/>
    </location>
</feature>
<sequence>MQDPGGVGWPPPGLLGQQQGLGLAASGYADALRAGGGQNLPPNPSADSLSSFLEGRLALADVGAAQQHGSAPGARAGLPASGDDGAAPPLDAAAPPGPLAGLGLPQPHGTLFAHLTQQRRDSLSGRPMRGRVGSVASISEEDLFSSTGGLELGHDGGGGGGGADGAAALEGLAPADGPSRTLFVQNVPGDAPDEDIQALFAAHGELRSLYTACKGRGCVLVGYYDLRAATRAAQLLQGALLGGRALDIAFAAPKPGAGAGFPRRGSGTGGSGGALAALGGAPDAAGGGPPGTPGSAGGGGGGGGGAAAAAAGGRLDQGVIVVYNLDPDTTNEQLAWIFGRFGEVREIREGGAGGGSQKFIEFFDVRHAAAALRAMNRAELLGRPPLAGAAAAGAGGTPTAGALEQHGSGSGSSGGGAQGHPAAAAAAAAAQGVAIESAARSAASRGLVRPASQAVLEAGHAASPRLGQGPISHSWDPGFSHEGMMGALARGAAGGGGGGGGAGGSGSAGSSAGPLSSSGQLPGGFPLQQQLYNSQSQAQAQAALQQALQASGLFGALEQGGGDADTLSKLASAAQLLGGVPGPGAPSGLRPPGMHVSDSASSIASTQGFFPPNSAGGAAAAAMAHHLQSLNYAAAAAQQQQQQHQQQQQQQGQGQQGQGHQGQQQSQAAAREQHERDSAAAAVAQQLARGYGSGEGLSALGGAAAAAAAAAAVGGMGGPGAMPGSQSYGSLSLASLGAGGGSGSGGGGGGGAGPGGGGGYLLEAATGGDLFRPGGGLRSFSSPHLAAAAGQQNAAAAAQAAAERLLGAGGGGPGGAAAAAALLQAQAQAAAAAAGVTQSFAAAQQQHAQHAQAAAALQQQLVALQLAQAAGYGGGGGGAGPSALQLHQMQALLQGLGPVPGYPGGYGSNPALAAAAAAAAAAAGGGYGGLAGLPPTGALPRGASAGSLGAGGRPGAGPGGDARGGGRLSRRAADPAAEAERKRAQEKLFSLDAERILSGEDKRTTLMIKNIPNKYTQKMLLQTIEESLKGTFDFFYLPIDFKNKCNVGYAFINMTAPPHILPLVERFDGRRWDKFNSEKVCAVSYARIQGRAALISHFQNSSLMHEDKRCRPVLFVTDGPHAGEQEPFPVGTAVRPRQHGAGAPPPERGGGGSSGSLARSG</sequence>
<feature type="compositionally biased region" description="Gly residues" evidence="3">
    <location>
        <begin position="948"/>
        <end position="967"/>
    </location>
</feature>
<evidence type="ECO:0000256" key="3">
    <source>
        <dbReference type="SAM" id="MobiDB-lite"/>
    </source>
</evidence>
<feature type="region of interest" description="Disordered" evidence="3">
    <location>
        <begin position="581"/>
        <end position="608"/>
    </location>
</feature>
<feature type="domain" description="RRM" evidence="4">
    <location>
        <begin position="180"/>
        <end position="253"/>
    </location>
</feature>
<dbReference type="CDD" id="cd12276">
    <property type="entry name" value="RRM2_MEI2_EAR1_like"/>
    <property type="match status" value="1"/>
</dbReference>
<gene>
    <name evidence="5" type="ORF">Rsub_11639</name>
</gene>
<dbReference type="InterPro" id="IPR034454">
    <property type="entry name" value="MEI2-like_RRM3"/>
</dbReference>